<keyword evidence="2" id="KW-1185">Reference proteome</keyword>
<dbReference type="AlphaFoldDB" id="C3XJ55"/>
<organism evidence="1 2">
    <name type="scientific">Helicobacter bilis ATCC 43879</name>
    <dbReference type="NCBI Taxonomy" id="613026"/>
    <lineage>
        <taxon>Bacteria</taxon>
        <taxon>Pseudomonadati</taxon>
        <taxon>Campylobacterota</taxon>
        <taxon>Epsilonproteobacteria</taxon>
        <taxon>Campylobacterales</taxon>
        <taxon>Helicobacteraceae</taxon>
        <taxon>Helicobacter</taxon>
    </lineage>
</organism>
<evidence type="ECO:0008006" key="3">
    <source>
        <dbReference type="Google" id="ProtNLM"/>
    </source>
</evidence>
<dbReference type="InterPro" id="IPR002718">
    <property type="entry name" value="OMP_Helicobacter"/>
</dbReference>
<evidence type="ECO:0000313" key="2">
    <source>
        <dbReference type="Proteomes" id="UP000005085"/>
    </source>
</evidence>
<reference evidence="1 2" key="1">
    <citation type="journal article" date="2014" name="Genome Announc.">
        <title>Draft genome sequences of six enterohepatic helicobacter species isolated from humans and one from rhesus macaques.</title>
        <authorList>
            <person name="Shen Z."/>
            <person name="Sheh A."/>
            <person name="Young S.K."/>
            <person name="Abouelliel A."/>
            <person name="Ward D.V."/>
            <person name="Earl A.M."/>
            <person name="Fox J.G."/>
        </authorList>
    </citation>
    <scope>NUCLEOTIDE SEQUENCE [LARGE SCALE GENOMIC DNA]</scope>
    <source>
        <strain evidence="1 2">ATCC 43879</strain>
    </source>
</reference>
<sequence>MGFEKSIKAIILTLVLIAYASYAEETTEEKNGAFIGLQLGSSMIQAKKKTFLADRTDEYAWENSHIAYGLLSGYQHWFNNKVGMRGYAMFSGYNFYVLQFGVGVDVTYSAVKVGCGKFGIVAGLQAGGVYSYDSWYWSGSFKHNNPFALDLAVNAGMRYSGSKHTMELIVKIPFIGVHSEAYTMDISSEKHEDYLKEVYSLVWRYMYTF</sequence>
<proteinExistence type="predicted"/>
<dbReference type="Pfam" id="PF01856">
    <property type="entry name" value="HP_OMP"/>
    <property type="match status" value="1"/>
</dbReference>
<name>C3XJ55_9HELI</name>
<gene>
    <name evidence="1" type="ORF">HRAG_02101</name>
</gene>
<comment type="caution">
    <text evidence="1">The sequence shown here is derived from an EMBL/GenBank/DDBJ whole genome shotgun (WGS) entry which is preliminary data.</text>
</comment>
<dbReference type="EMBL" id="ACDN02000049">
    <property type="protein sequence ID" value="EEO25044.1"/>
    <property type="molecule type" value="Genomic_DNA"/>
</dbReference>
<protein>
    <recommendedName>
        <fullName evidence="3">Outer membrane protein beta-barrel domain-containing protein</fullName>
    </recommendedName>
</protein>
<dbReference type="OrthoDB" id="5319509at2"/>
<dbReference type="RefSeq" id="WP_005220010.1">
    <property type="nucleotide sequence ID" value="NZ_KI392040.1"/>
</dbReference>
<dbReference type="Proteomes" id="UP000005085">
    <property type="component" value="Unassembled WGS sequence"/>
</dbReference>
<evidence type="ECO:0000313" key="1">
    <source>
        <dbReference type="EMBL" id="EEO25044.1"/>
    </source>
</evidence>
<accession>C3XJ55</accession>
<dbReference type="HOGENOM" id="CLU_1313984_0_0_7"/>